<keyword evidence="1" id="KW-0472">Membrane</keyword>
<keyword evidence="1" id="KW-1133">Transmembrane helix</keyword>
<keyword evidence="1" id="KW-0812">Transmembrane</keyword>
<evidence type="ECO:0000256" key="1">
    <source>
        <dbReference type="SAM" id="Phobius"/>
    </source>
</evidence>
<comment type="caution">
    <text evidence="2">The sequence shown here is derived from an EMBL/GenBank/DDBJ whole genome shotgun (WGS) entry which is preliminary data.</text>
</comment>
<sequence>MEWCGKLYEEWRSAENLHRLERTVAVFIIFVMIAGFVYDTGTSAVVMEDEYAASLPEADADAAVSSGLAGAGETGRMAGVFSVKKGADVSKMLADLAVSGCGPAASDIPDLSRDSAESAASAEVITEEYILPSDTAAKAESVPAEPEYPIPDVLPSDNPAAEKPAETVPAVPADVNGFLVDESGMICGIGDPSAVSDGYLLLPDEGCTGIRAGAFTDAPAVITEIYIPANITDIEEGAFTGLDALEWLEAEASDNYYTEDGVLFAENGTCILGFPSARTGNYKVPARVTRFAEDVFADAKIEVIDAVGCTLEDTGNLPSAVRLLLAEDLKG</sequence>
<name>A0A9D2IJP8_9FIRM</name>
<dbReference type="AlphaFoldDB" id="A0A9D2IJP8"/>
<gene>
    <name evidence="2" type="ORF">H9817_03090</name>
</gene>
<accession>A0A9D2IJP8</accession>
<reference evidence="2" key="2">
    <citation type="submission" date="2021-04" db="EMBL/GenBank/DDBJ databases">
        <authorList>
            <person name="Gilroy R."/>
        </authorList>
    </citation>
    <scope>NUCLEOTIDE SEQUENCE</scope>
    <source>
        <strain evidence="2">ChiGjej1B1-13045</strain>
    </source>
</reference>
<dbReference type="EMBL" id="DXCD01000082">
    <property type="protein sequence ID" value="HIZ12900.1"/>
    <property type="molecule type" value="Genomic_DNA"/>
</dbReference>
<feature type="transmembrane region" description="Helical" evidence="1">
    <location>
        <begin position="20"/>
        <end position="38"/>
    </location>
</feature>
<reference evidence="2" key="1">
    <citation type="journal article" date="2021" name="PeerJ">
        <title>Extensive microbial diversity within the chicken gut microbiome revealed by metagenomics and culture.</title>
        <authorList>
            <person name="Gilroy R."/>
            <person name="Ravi A."/>
            <person name="Getino M."/>
            <person name="Pursley I."/>
            <person name="Horton D.L."/>
            <person name="Alikhan N.F."/>
            <person name="Baker D."/>
            <person name="Gharbi K."/>
            <person name="Hall N."/>
            <person name="Watson M."/>
            <person name="Adriaenssens E.M."/>
            <person name="Foster-Nyarko E."/>
            <person name="Jarju S."/>
            <person name="Secka A."/>
            <person name="Antonio M."/>
            <person name="Oren A."/>
            <person name="Chaudhuri R.R."/>
            <person name="La Ragione R."/>
            <person name="Hildebrand F."/>
            <person name="Pallen M.J."/>
        </authorList>
    </citation>
    <scope>NUCLEOTIDE SEQUENCE</scope>
    <source>
        <strain evidence="2">ChiGjej1B1-13045</strain>
    </source>
</reference>
<evidence type="ECO:0000313" key="3">
    <source>
        <dbReference type="Proteomes" id="UP000824017"/>
    </source>
</evidence>
<evidence type="ECO:0000313" key="2">
    <source>
        <dbReference type="EMBL" id="HIZ12900.1"/>
    </source>
</evidence>
<organism evidence="2 3">
    <name type="scientific">Candidatus Mediterraneibacter stercorigallinarum</name>
    <dbReference type="NCBI Taxonomy" id="2838686"/>
    <lineage>
        <taxon>Bacteria</taxon>
        <taxon>Bacillati</taxon>
        <taxon>Bacillota</taxon>
        <taxon>Clostridia</taxon>
        <taxon>Lachnospirales</taxon>
        <taxon>Lachnospiraceae</taxon>
        <taxon>Mediterraneibacter</taxon>
    </lineage>
</organism>
<protein>
    <submittedName>
        <fullName evidence="2">Uncharacterized protein</fullName>
    </submittedName>
</protein>
<dbReference type="InterPro" id="IPR032675">
    <property type="entry name" value="LRR_dom_sf"/>
</dbReference>
<proteinExistence type="predicted"/>
<dbReference type="Proteomes" id="UP000824017">
    <property type="component" value="Unassembled WGS sequence"/>
</dbReference>
<dbReference type="Gene3D" id="3.80.10.10">
    <property type="entry name" value="Ribonuclease Inhibitor"/>
    <property type="match status" value="1"/>
</dbReference>